<dbReference type="RefSeq" id="XP_007509107.1">
    <property type="nucleotide sequence ID" value="XM_007509045.1"/>
</dbReference>
<evidence type="ECO:0000256" key="9">
    <source>
        <dbReference type="SAM" id="SignalP"/>
    </source>
</evidence>
<dbReference type="OrthoDB" id="1929172at2759"/>
<evidence type="ECO:0000256" key="6">
    <source>
        <dbReference type="ARBA" id="ARBA00023136"/>
    </source>
</evidence>
<proteinExistence type="inferred from homology"/>
<dbReference type="PROSITE" id="PS50866">
    <property type="entry name" value="GOLD"/>
    <property type="match status" value="1"/>
</dbReference>
<dbReference type="Pfam" id="PF01105">
    <property type="entry name" value="EMP24_GP25L"/>
    <property type="match status" value="1"/>
</dbReference>
<feature type="signal peptide" evidence="9">
    <location>
        <begin position="1"/>
        <end position="27"/>
    </location>
</feature>
<name>K8ENM6_9CHLO</name>
<evidence type="ECO:0000256" key="1">
    <source>
        <dbReference type="ARBA" id="ARBA00004479"/>
    </source>
</evidence>
<evidence type="ECO:0000259" key="10">
    <source>
        <dbReference type="PROSITE" id="PS50866"/>
    </source>
</evidence>
<reference evidence="11 12" key="1">
    <citation type="submission" date="2011-10" db="EMBL/GenBank/DDBJ databases">
        <authorList>
            <person name="Genoscope - CEA"/>
        </authorList>
    </citation>
    <scope>NUCLEOTIDE SEQUENCE [LARGE SCALE GENOMIC DNA]</scope>
    <source>
        <strain evidence="11 12">RCC 1105</strain>
    </source>
</reference>
<evidence type="ECO:0000313" key="11">
    <source>
        <dbReference type="EMBL" id="CCO19564.1"/>
    </source>
</evidence>
<sequence length="223" mass="25426">MISSHTPARTANLLRVILAFFGSYAHSIKMIVRPHSVECFTEHPGESHDLVTGSFFVESLNGFNGKESSFDLTVTDPHSKEIYNAIGETEHKFEYQANTAGVYTVCFTNMGDRSEQLTYFSHTGHHWDHGKATKKHLDPVLEALQNLDAQVAQVSEDSKYHKHRAVRHARTTTSTQSRVKLMALLESAVMILAAVFQLFFVKRLFRKRESFDYGRVDRNRYSI</sequence>
<evidence type="ECO:0000256" key="8">
    <source>
        <dbReference type="SAM" id="Phobius"/>
    </source>
</evidence>
<comment type="subcellular location">
    <subcellularLocation>
        <location evidence="1 7">Membrane</location>
        <topology evidence="1 7">Single-pass type I membrane protein</topology>
    </subcellularLocation>
</comment>
<gene>
    <name evidence="11" type="ordered locus">Bathy14g02620</name>
</gene>
<keyword evidence="12" id="KW-1185">Reference proteome</keyword>
<dbReference type="SMART" id="SM01190">
    <property type="entry name" value="EMP24_GP25L"/>
    <property type="match status" value="1"/>
</dbReference>
<feature type="chain" id="PRO_5003917550" description="GOLD domain-containing protein" evidence="9">
    <location>
        <begin position="28"/>
        <end position="223"/>
    </location>
</feature>
<evidence type="ECO:0000256" key="2">
    <source>
        <dbReference type="ARBA" id="ARBA00007104"/>
    </source>
</evidence>
<dbReference type="KEGG" id="bpg:Bathy14g02620"/>
<dbReference type="eggNOG" id="KOG1692">
    <property type="taxonomic scope" value="Eukaryota"/>
</dbReference>
<evidence type="ECO:0000256" key="3">
    <source>
        <dbReference type="ARBA" id="ARBA00022692"/>
    </source>
</evidence>
<keyword evidence="5 8" id="KW-1133">Transmembrane helix</keyword>
<accession>K8ENM6</accession>
<evidence type="ECO:0000313" key="12">
    <source>
        <dbReference type="Proteomes" id="UP000198341"/>
    </source>
</evidence>
<dbReference type="EMBL" id="FO082265">
    <property type="protein sequence ID" value="CCO19564.1"/>
    <property type="molecule type" value="Genomic_DNA"/>
</dbReference>
<comment type="similarity">
    <text evidence="2 7">Belongs to the EMP24/GP25L family.</text>
</comment>
<dbReference type="InterPro" id="IPR015720">
    <property type="entry name" value="Emp24-like"/>
</dbReference>
<dbReference type="STRING" id="41875.K8ENM6"/>
<evidence type="ECO:0000256" key="4">
    <source>
        <dbReference type="ARBA" id="ARBA00022729"/>
    </source>
</evidence>
<feature type="transmembrane region" description="Helical" evidence="8">
    <location>
        <begin position="181"/>
        <end position="201"/>
    </location>
</feature>
<protein>
    <recommendedName>
        <fullName evidence="10">GOLD domain-containing protein</fullName>
    </recommendedName>
</protein>
<dbReference type="Proteomes" id="UP000198341">
    <property type="component" value="Chromosome 14"/>
</dbReference>
<keyword evidence="6 8" id="KW-0472">Membrane</keyword>
<dbReference type="InterPro" id="IPR009038">
    <property type="entry name" value="GOLD_dom"/>
</dbReference>
<organism evidence="11 12">
    <name type="scientific">Bathycoccus prasinos</name>
    <dbReference type="NCBI Taxonomy" id="41875"/>
    <lineage>
        <taxon>Eukaryota</taxon>
        <taxon>Viridiplantae</taxon>
        <taxon>Chlorophyta</taxon>
        <taxon>Mamiellophyceae</taxon>
        <taxon>Mamiellales</taxon>
        <taxon>Bathycoccaceae</taxon>
        <taxon>Bathycoccus</taxon>
    </lineage>
</organism>
<dbReference type="GO" id="GO:0016020">
    <property type="term" value="C:membrane"/>
    <property type="evidence" value="ECO:0007669"/>
    <property type="project" value="UniProtKB-SubCell"/>
</dbReference>
<evidence type="ECO:0000256" key="7">
    <source>
        <dbReference type="RuleBase" id="RU003827"/>
    </source>
</evidence>
<evidence type="ECO:0000256" key="5">
    <source>
        <dbReference type="ARBA" id="ARBA00022989"/>
    </source>
</evidence>
<feature type="domain" description="GOLD" evidence="10">
    <location>
        <begin position="37"/>
        <end position="123"/>
    </location>
</feature>
<keyword evidence="3 7" id="KW-0812">Transmembrane</keyword>
<dbReference type="PANTHER" id="PTHR22811">
    <property type="entry name" value="TRANSMEMBRANE EMP24 DOMAIN-CONTAINING PROTEIN"/>
    <property type="match status" value="1"/>
</dbReference>
<dbReference type="GeneID" id="19011841"/>
<dbReference type="AlphaFoldDB" id="K8ENM6"/>
<keyword evidence="4 9" id="KW-0732">Signal</keyword>